<dbReference type="PROSITE" id="PS51061">
    <property type="entry name" value="R3H"/>
    <property type="match status" value="1"/>
</dbReference>
<dbReference type="GO" id="GO:0003723">
    <property type="term" value="F:RNA binding"/>
    <property type="evidence" value="ECO:0007669"/>
    <property type="project" value="InterPro"/>
</dbReference>
<dbReference type="Pfam" id="PF13083">
    <property type="entry name" value="KH_KhpA-B"/>
    <property type="match status" value="1"/>
</dbReference>
<feature type="domain" description="R3H" evidence="1">
    <location>
        <begin position="137"/>
        <end position="203"/>
    </location>
</feature>
<reference evidence="2" key="1">
    <citation type="submission" date="2020-10" db="EMBL/GenBank/DDBJ databases">
        <authorList>
            <person name="Gilroy R."/>
        </authorList>
    </citation>
    <scope>NUCLEOTIDE SEQUENCE</scope>
    <source>
        <strain evidence="2">CHK197-8231</strain>
    </source>
</reference>
<dbReference type="Pfam" id="PF01424">
    <property type="entry name" value="R3H"/>
    <property type="match status" value="1"/>
</dbReference>
<dbReference type="Proteomes" id="UP000824087">
    <property type="component" value="Unassembled WGS sequence"/>
</dbReference>
<dbReference type="InterPro" id="IPR015946">
    <property type="entry name" value="KH_dom-like_a/b"/>
</dbReference>
<gene>
    <name evidence="2" type="ORF">IAD49_01600</name>
</gene>
<evidence type="ECO:0000313" key="2">
    <source>
        <dbReference type="EMBL" id="HIU22255.1"/>
    </source>
</evidence>
<dbReference type="AlphaFoldDB" id="A0A9D1HVT1"/>
<organism evidence="2 3">
    <name type="scientific">Candidatus Fimihabitans intestinipullorum</name>
    <dbReference type="NCBI Taxonomy" id="2840820"/>
    <lineage>
        <taxon>Bacteria</taxon>
        <taxon>Bacillati</taxon>
        <taxon>Mycoplasmatota</taxon>
        <taxon>Mycoplasmatota incertae sedis</taxon>
        <taxon>Candidatus Fimihabitans</taxon>
    </lineage>
</organism>
<comment type="caution">
    <text evidence="2">The sequence shown here is derived from an EMBL/GenBank/DDBJ whole genome shotgun (WGS) entry which is preliminary data.</text>
</comment>
<dbReference type="CDD" id="cd02414">
    <property type="entry name" value="KH-II_Jag"/>
    <property type="match status" value="1"/>
</dbReference>
<dbReference type="Gene3D" id="3.30.300.20">
    <property type="match status" value="1"/>
</dbReference>
<dbReference type="InterPro" id="IPR038008">
    <property type="entry name" value="Jag_KH"/>
</dbReference>
<dbReference type="InterPro" id="IPR039247">
    <property type="entry name" value="KhpB"/>
</dbReference>
<protein>
    <submittedName>
        <fullName evidence="2">KH domain-containing protein</fullName>
    </submittedName>
</protein>
<dbReference type="Gene3D" id="3.30.1370.50">
    <property type="entry name" value="R3H-like domain"/>
    <property type="match status" value="1"/>
</dbReference>
<evidence type="ECO:0000259" key="1">
    <source>
        <dbReference type="PROSITE" id="PS51061"/>
    </source>
</evidence>
<dbReference type="InterPro" id="IPR001374">
    <property type="entry name" value="R3H_dom"/>
</dbReference>
<name>A0A9D1HVT1_9BACT</name>
<dbReference type="EMBL" id="DVML01000009">
    <property type="protein sequence ID" value="HIU22255.1"/>
    <property type="molecule type" value="Genomic_DNA"/>
</dbReference>
<reference evidence="2" key="2">
    <citation type="journal article" date="2021" name="PeerJ">
        <title>Extensive microbial diversity within the chicken gut microbiome revealed by metagenomics and culture.</title>
        <authorList>
            <person name="Gilroy R."/>
            <person name="Ravi A."/>
            <person name="Getino M."/>
            <person name="Pursley I."/>
            <person name="Horton D.L."/>
            <person name="Alikhan N.F."/>
            <person name="Baker D."/>
            <person name="Gharbi K."/>
            <person name="Hall N."/>
            <person name="Watson M."/>
            <person name="Adriaenssens E.M."/>
            <person name="Foster-Nyarko E."/>
            <person name="Jarju S."/>
            <person name="Secka A."/>
            <person name="Antonio M."/>
            <person name="Oren A."/>
            <person name="Chaudhuri R.R."/>
            <person name="La Ragione R."/>
            <person name="Hildebrand F."/>
            <person name="Pallen M.J."/>
        </authorList>
    </citation>
    <scope>NUCLEOTIDE SEQUENCE</scope>
    <source>
        <strain evidence="2">CHK197-8231</strain>
    </source>
</reference>
<dbReference type="SUPFAM" id="SSF82708">
    <property type="entry name" value="R3H domain"/>
    <property type="match status" value="1"/>
</dbReference>
<dbReference type="InterPro" id="IPR036867">
    <property type="entry name" value="R3H_dom_sf"/>
</dbReference>
<dbReference type="PANTHER" id="PTHR35800">
    <property type="entry name" value="PROTEIN JAG"/>
    <property type="match status" value="1"/>
</dbReference>
<proteinExistence type="predicted"/>
<sequence>MLETHVFEGKNEEEVMERCLGTLMVTKDQLYMREETKEGSLFKAKKYKIEVISKDEIKEFIKSFMSTIANQMKIEINCEVREQEDIFHVTLVSNHNAILIGKDGRTLNALQIIMRQALQKQTGFPIKVDLDASHYKAHKNKNFEYEIKKIAKEVLASHVDVKLDPMNSYQRRLVHNVVSKYDHLTSFSTGEGVDRFVTIAYHED</sequence>
<dbReference type="PANTHER" id="PTHR35800:SF1">
    <property type="entry name" value="RNA-BINDING PROTEIN KHPB"/>
    <property type="match status" value="1"/>
</dbReference>
<accession>A0A9D1HVT1</accession>
<evidence type="ECO:0000313" key="3">
    <source>
        <dbReference type="Proteomes" id="UP000824087"/>
    </source>
</evidence>
<dbReference type="SMART" id="SM00393">
    <property type="entry name" value="R3H"/>
    <property type="match status" value="1"/>
</dbReference>